<comment type="caution">
    <text evidence="2">The sequence shown here is derived from an EMBL/GenBank/DDBJ whole genome shotgun (WGS) entry which is preliminary data.</text>
</comment>
<feature type="transmembrane region" description="Helical" evidence="1">
    <location>
        <begin position="6"/>
        <end position="24"/>
    </location>
</feature>
<dbReference type="Proteomes" id="UP001597079">
    <property type="component" value="Unassembled WGS sequence"/>
</dbReference>
<dbReference type="RefSeq" id="WP_377944500.1">
    <property type="nucleotide sequence ID" value="NZ_JBHUCX010000073.1"/>
</dbReference>
<keyword evidence="1" id="KW-0472">Membrane</keyword>
<keyword evidence="1" id="KW-0812">Transmembrane</keyword>
<evidence type="ECO:0000313" key="3">
    <source>
        <dbReference type="Proteomes" id="UP001597079"/>
    </source>
</evidence>
<proteinExistence type="predicted"/>
<keyword evidence="1" id="KW-1133">Transmembrane helix</keyword>
<protein>
    <submittedName>
        <fullName evidence="2">Uncharacterized protein</fullName>
    </submittedName>
</protein>
<reference evidence="3" key="1">
    <citation type="journal article" date="2019" name="Int. J. Syst. Evol. Microbiol.">
        <title>The Global Catalogue of Microorganisms (GCM) 10K type strain sequencing project: providing services to taxonomists for standard genome sequencing and annotation.</title>
        <authorList>
            <consortium name="The Broad Institute Genomics Platform"/>
            <consortium name="The Broad Institute Genome Sequencing Center for Infectious Disease"/>
            <person name="Wu L."/>
            <person name="Ma J."/>
        </authorList>
    </citation>
    <scope>NUCLEOTIDE SEQUENCE [LARGE SCALE GENOMIC DNA]</scope>
    <source>
        <strain evidence="3">CGMCC 1.12286</strain>
    </source>
</reference>
<name>A0ABW4JKR9_9BACL</name>
<organism evidence="2 3">
    <name type="scientific">Alicyclobacillus fodiniaquatilis</name>
    <dbReference type="NCBI Taxonomy" id="1661150"/>
    <lineage>
        <taxon>Bacteria</taxon>
        <taxon>Bacillati</taxon>
        <taxon>Bacillota</taxon>
        <taxon>Bacilli</taxon>
        <taxon>Bacillales</taxon>
        <taxon>Alicyclobacillaceae</taxon>
        <taxon>Alicyclobacillus</taxon>
    </lineage>
</organism>
<sequence>MNRGRSIILIVFGVLLLCLAVHYFDRLTMVNKKAAVESMSSFSSYLSIAIDDENYSIKHPNDIQSRKDVATEIDKADITMGAAEPLFNYYGVNNVSSVHSIMLYLLEYNNVHNKTVVQYLDDVSPEVKQFIQKRNPTINDIKQLINQLSSAYAKVKI</sequence>
<keyword evidence="3" id="KW-1185">Reference proteome</keyword>
<accession>A0ABW4JKR9</accession>
<gene>
    <name evidence="2" type="ORF">ACFSB2_18025</name>
</gene>
<evidence type="ECO:0000313" key="2">
    <source>
        <dbReference type="EMBL" id="MFD1676594.1"/>
    </source>
</evidence>
<evidence type="ECO:0000256" key="1">
    <source>
        <dbReference type="SAM" id="Phobius"/>
    </source>
</evidence>
<dbReference type="EMBL" id="JBHUCX010000073">
    <property type="protein sequence ID" value="MFD1676594.1"/>
    <property type="molecule type" value="Genomic_DNA"/>
</dbReference>